<dbReference type="AlphaFoldDB" id="A2Y1P1"/>
<accession>A2Y1P1</accession>
<protein>
    <submittedName>
        <fullName evidence="1">Uncharacterized protein</fullName>
    </submittedName>
</protein>
<dbReference type="HOGENOM" id="CLU_2417168_0_0_1"/>
<organism evidence="1 2">
    <name type="scientific">Oryza sativa subsp. indica</name>
    <name type="common">Rice</name>
    <dbReference type="NCBI Taxonomy" id="39946"/>
    <lineage>
        <taxon>Eukaryota</taxon>
        <taxon>Viridiplantae</taxon>
        <taxon>Streptophyta</taxon>
        <taxon>Embryophyta</taxon>
        <taxon>Tracheophyta</taxon>
        <taxon>Spermatophyta</taxon>
        <taxon>Magnoliopsida</taxon>
        <taxon>Liliopsida</taxon>
        <taxon>Poales</taxon>
        <taxon>Poaceae</taxon>
        <taxon>BOP clade</taxon>
        <taxon>Oryzoideae</taxon>
        <taxon>Oryzeae</taxon>
        <taxon>Oryzinae</taxon>
        <taxon>Oryza</taxon>
        <taxon>Oryza sativa</taxon>
    </lineage>
</organism>
<name>A2Y1P1_ORYSI</name>
<dbReference type="Gramene" id="BGIOSGA018566-TA">
    <property type="protein sequence ID" value="BGIOSGA018566-PA"/>
    <property type="gene ID" value="BGIOSGA018566"/>
</dbReference>
<dbReference type="EMBL" id="CM000130">
    <property type="protein sequence ID" value="EAY97001.1"/>
    <property type="molecule type" value="Genomic_DNA"/>
</dbReference>
<keyword evidence="2" id="KW-1185">Reference proteome</keyword>
<proteinExistence type="predicted"/>
<dbReference type="Proteomes" id="UP000007015">
    <property type="component" value="Chromosome 5"/>
</dbReference>
<reference evidence="1 2" key="1">
    <citation type="journal article" date="2005" name="PLoS Biol.">
        <title>The genomes of Oryza sativa: a history of duplications.</title>
        <authorList>
            <person name="Yu J."/>
            <person name="Wang J."/>
            <person name="Lin W."/>
            <person name="Li S."/>
            <person name="Li H."/>
            <person name="Zhou J."/>
            <person name="Ni P."/>
            <person name="Dong W."/>
            <person name="Hu S."/>
            <person name="Zeng C."/>
            <person name="Zhang J."/>
            <person name="Zhang Y."/>
            <person name="Li R."/>
            <person name="Xu Z."/>
            <person name="Li S."/>
            <person name="Li X."/>
            <person name="Zheng H."/>
            <person name="Cong L."/>
            <person name="Lin L."/>
            <person name="Yin J."/>
            <person name="Geng J."/>
            <person name="Li G."/>
            <person name="Shi J."/>
            <person name="Liu J."/>
            <person name="Lv H."/>
            <person name="Li J."/>
            <person name="Wang J."/>
            <person name="Deng Y."/>
            <person name="Ran L."/>
            <person name="Shi X."/>
            <person name="Wang X."/>
            <person name="Wu Q."/>
            <person name="Li C."/>
            <person name="Ren X."/>
            <person name="Wang J."/>
            <person name="Wang X."/>
            <person name="Li D."/>
            <person name="Liu D."/>
            <person name="Zhang X."/>
            <person name="Ji Z."/>
            <person name="Zhao W."/>
            <person name="Sun Y."/>
            <person name="Zhang Z."/>
            <person name="Bao J."/>
            <person name="Han Y."/>
            <person name="Dong L."/>
            <person name="Ji J."/>
            <person name="Chen P."/>
            <person name="Wu S."/>
            <person name="Liu J."/>
            <person name="Xiao Y."/>
            <person name="Bu D."/>
            <person name="Tan J."/>
            <person name="Yang L."/>
            <person name="Ye C."/>
            <person name="Zhang J."/>
            <person name="Xu J."/>
            <person name="Zhou Y."/>
            <person name="Yu Y."/>
            <person name="Zhang B."/>
            <person name="Zhuang S."/>
            <person name="Wei H."/>
            <person name="Liu B."/>
            <person name="Lei M."/>
            <person name="Yu H."/>
            <person name="Li Y."/>
            <person name="Xu H."/>
            <person name="Wei S."/>
            <person name="He X."/>
            <person name="Fang L."/>
            <person name="Zhang Z."/>
            <person name="Zhang Y."/>
            <person name="Huang X."/>
            <person name="Su Z."/>
            <person name="Tong W."/>
            <person name="Li J."/>
            <person name="Tong Z."/>
            <person name="Li S."/>
            <person name="Ye J."/>
            <person name="Wang L."/>
            <person name="Fang L."/>
            <person name="Lei T."/>
            <person name="Chen C."/>
            <person name="Chen H."/>
            <person name="Xu Z."/>
            <person name="Li H."/>
            <person name="Huang H."/>
            <person name="Zhang F."/>
            <person name="Xu H."/>
            <person name="Li N."/>
            <person name="Zhao C."/>
            <person name="Li S."/>
            <person name="Dong L."/>
            <person name="Huang Y."/>
            <person name="Li L."/>
            <person name="Xi Y."/>
            <person name="Qi Q."/>
            <person name="Li W."/>
            <person name="Zhang B."/>
            <person name="Hu W."/>
            <person name="Zhang Y."/>
            <person name="Tian X."/>
            <person name="Jiao Y."/>
            <person name="Liang X."/>
            <person name="Jin J."/>
            <person name="Gao L."/>
            <person name="Zheng W."/>
            <person name="Hao B."/>
            <person name="Liu S."/>
            <person name="Wang W."/>
            <person name="Yuan L."/>
            <person name="Cao M."/>
            <person name="McDermott J."/>
            <person name="Samudrala R."/>
            <person name="Wang J."/>
            <person name="Wong G.K."/>
            <person name="Yang H."/>
        </authorList>
    </citation>
    <scope>NUCLEOTIDE SEQUENCE [LARGE SCALE GENOMIC DNA]</scope>
    <source>
        <strain evidence="2">cv. 93-11</strain>
    </source>
</reference>
<gene>
    <name evidence="1" type="ORF">OsI_18923</name>
</gene>
<sequence length="92" mass="9723">MLYPSIDLELAPMMKVHDDDNEVRVTTRGNEKVVGLGSGGGGGRQTNLKRANFLPARDDGLCDGLHGSNIDEPSMMVGSVLSAKDIGPSPSR</sequence>
<evidence type="ECO:0000313" key="1">
    <source>
        <dbReference type="EMBL" id="EAY97001.1"/>
    </source>
</evidence>
<evidence type="ECO:0000313" key="2">
    <source>
        <dbReference type="Proteomes" id="UP000007015"/>
    </source>
</evidence>